<protein>
    <submittedName>
        <fullName evidence="1">Uncharacterized protein</fullName>
    </submittedName>
</protein>
<keyword evidence="2" id="KW-1185">Reference proteome</keyword>
<proteinExistence type="predicted"/>
<evidence type="ECO:0000313" key="1">
    <source>
        <dbReference type="EMBL" id="CDW72710.1"/>
    </source>
</evidence>
<dbReference type="InParanoid" id="A0A077ZTP5"/>
<dbReference type="EMBL" id="CCKQ01001597">
    <property type="protein sequence ID" value="CDW72710.1"/>
    <property type="molecule type" value="Genomic_DNA"/>
</dbReference>
<dbReference type="Proteomes" id="UP000039865">
    <property type="component" value="Unassembled WGS sequence"/>
</dbReference>
<sequence>MSFQNFLEPIFLANHKTTSHRASKSNLNSRQIQKQKDNKLSYQINLLVLNKALKSSASQSQFNINHSKYNGGFIPTLNSQKSDRTIEFNQYINKYVRKAPESEILAKNKYQLPRHQENIHTKILNIQLTTNEEIPRIESDQNNGLLYENSQNYMLVPRPFMPQSLKSQAQVHFTRQIQKHKRLDSLLRENKLLNPVTTGNYEEKKSSLTPRRESDKFILKNELNPVVESLINTNQLKRLSDYKKMSNSVTPRDYLLKQLTERSGNMINNDHDSKIKQTLIVYQDAIGNNRNQNQDGGLMSSKPTKEDLNEVSIIKEMEQMISFESEQHPHLNLNSNIPADANRHPMFVTTPIQQIRFDMYTDNNKVNVASQYSSRSGRWVPAYDDMFQTQNLHQELKKLPKLVNFKNQEPKKRKIVKNKSLGPLLKQRAIVANKEKRNKFF</sequence>
<accession>A0A077ZTP5</accession>
<name>A0A077ZTP5_STYLE</name>
<reference evidence="1 2" key="1">
    <citation type="submission" date="2014-06" db="EMBL/GenBank/DDBJ databases">
        <authorList>
            <person name="Swart Estienne"/>
        </authorList>
    </citation>
    <scope>NUCLEOTIDE SEQUENCE [LARGE SCALE GENOMIC DNA]</scope>
    <source>
        <strain evidence="1 2">130c</strain>
    </source>
</reference>
<dbReference type="AlphaFoldDB" id="A0A077ZTP5"/>
<evidence type="ECO:0000313" key="2">
    <source>
        <dbReference type="Proteomes" id="UP000039865"/>
    </source>
</evidence>
<gene>
    <name evidence="1" type="primary">Contig6358.g6815</name>
    <name evidence="1" type="ORF">STYLEM_1674</name>
</gene>
<organism evidence="1 2">
    <name type="scientific">Stylonychia lemnae</name>
    <name type="common">Ciliate</name>
    <dbReference type="NCBI Taxonomy" id="5949"/>
    <lineage>
        <taxon>Eukaryota</taxon>
        <taxon>Sar</taxon>
        <taxon>Alveolata</taxon>
        <taxon>Ciliophora</taxon>
        <taxon>Intramacronucleata</taxon>
        <taxon>Spirotrichea</taxon>
        <taxon>Stichotrichia</taxon>
        <taxon>Sporadotrichida</taxon>
        <taxon>Oxytrichidae</taxon>
        <taxon>Stylonychinae</taxon>
        <taxon>Stylonychia</taxon>
    </lineage>
</organism>